<feature type="active site" description="Proton donor/acceptor" evidence="7">
    <location>
        <position position="195"/>
    </location>
</feature>
<keyword evidence="5 7" id="KW-0413">Isomerase</keyword>
<dbReference type="Proteomes" id="UP000199058">
    <property type="component" value="Unassembled WGS sequence"/>
</dbReference>
<proteinExistence type="inferred from homology"/>
<dbReference type="SUPFAM" id="SSF53681">
    <property type="entry name" value="Aspartate/glutamate racemase"/>
    <property type="match status" value="2"/>
</dbReference>
<dbReference type="Pfam" id="PF01177">
    <property type="entry name" value="Asp_Glu_race"/>
    <property type="match status" value="1"/>
</dbReference>
<evidence type="ECO:0000256" key="3">
    <source>
        <dbReference type="ARBA" id="ARBA00022960"/>
    </source>
</evidence>
<evidence type="ECO:0000313" key="8">
    <source>
        <dbReference type="EMBL" id="SFC12995.1"/>
    </source>
</evidence>
<feature type="active site" description="Proton donor/acceptor" evidence="7">
    <location>
        <position position="84"/>
    </location>
</feature>
<comment type="catalytic activity">
    <reaction evidence="1 7">
        <text>L-glutamate = D-glutamate</text>
        <dbReference type="Rhea" id="RHEA:12813"/>
        <dbReference type="ChEBI" id="CHEBI:29985"/>
        <dbReference type="ChEBI" id="CHEBI:29986"/>
        <dbReference type="EC" id="5.1.1.3"/>
    </reaction>
</comment>
<accession>A0A1I1GNH7</accession>
<comment type="function">
    <text evidence="7">Provides the (R)-glutamate required for cell wall biosynthesis.</text>
</comment>
<dbReference type="GO" id="GO:0009252">
    <property type="term" value="P:peptidoglycan biosynthetic process"/>
    <property type="evidence" value="ECO:0007669"/>
    <property type="project" value="UniProtKB-UniRule"/>
</dbReference>
<dbReference type="PROSITE" id="PS00923">
    <property type="entry name" value="ASP_GLU_RACEMASE_1"/>
    <property type="match status" value="1"/>
</dbReference>
<comment type="pathway">
    <text evidence="7">Cell wall biogenesis; peptidoglycan biosynthesis.</text>
</comment>
<dbReference type="GO" id="GO:0008881">
    <property type="term" value="F:glutamate racemase activity"/>
    <property type="evidence" value="ECO:0007669"/>
    <property type="project" value="UniProtKB-UniRule"/>
</dbReference>
<evidence type="ECO:0000256" key="5">
    <source>
        <dbReference type="ARBA" id="ARBA00023235"/>
    </source>
</evidence>
<evidence type="ECO:0000256" key="2">
    <source>
        <dbReference type="ARBA" id="ARBA00013090"/>
    </source>
</evidence>
<evidence type="ECO:0000256" key="4">
    <source>
        <dbReference type="ARBA" id="ARBA00022984"/>
    </source>
</evidence>
<feature type="binding site" evidence="7">
    <location>
        <begin position="85"/>
        <end position="86"/>
    </location>
    <ligand>
        <name>substrate</name>
    </ligand>
</feature>
<name>A0A1I1GNH7_9GAMM</name>
<sequence length="293" mass="31893">MTAAVCPTSQVLPGPILVFDSGVGGLSIVEALRERMPDLPLTYACDNAAFPYGLKSDAWLLERVPEVVARLIEQVQPCLLVVACNTASTVVLPALRERFQLPVVGVVPAIKPAGLMTRSGHIGLLATQGTIQRPYTQRLIETFAGDCQVTRVGSNRLVELAEEAMAGREVPDATLLEILQPFLEEPRLDTMILGCTHFPLLQKQLARVAEEAGAQHWQWVDSGAAIARRVLHLLAEAGYHDPCCSDTFARSCWLTAPLEPSSQLPLALRTFGFNQLQQLSLSQARPQTATLDH</sequence>
<dbReference type="UniPathway" id="UPA00219"/>
<feature type="binding site" evidence="7">
    <location>
        <begin position="52"/>
        <end position="53"/>
    </location>
    <ligand>
        <name>substrate</name>
    </ligand>
</feature>
<protein>
    <recommendedName>
        <fullName evidence="2 7">Glutamate racemase</fullName>
        <ecNumber evidence="2 7">5.1.1.3</ecNumber>
    </recommendedName>
</protein>
<evidence type="ECO:0000256" key="6">
    <source>
        <dbReference type="ARBA" id="ARBA00023316"/>
    </source>
</evidence>
<keyword evidence="3 7" id="KW-0133">Cell shape</keyword>
<dbReference type="EMBL" id="FOLH01000003">
    <property type="protein sequence ID" value="SFC12995.1"/>
    <property type="molecule type" value="Genomic_DNA"/>
</dbReference>
<dbReference type="EC" id="5.1.1.3" evidence="2 7"/>
<feature type="binding site" evidence="7">
    <location>
        <begin position="20"/>
        <end position="21"/>
    </location>
    <ligand>
        <name>substrate</name>
    </ligand>
</feature>
<dbReference type="InterPro" id="IPR033134">
    <property type="entry name" value="Asp/Glu_racemase_AS_2"/>
</dbReference>
<feature type="binding site" evidence="7">
    <location>
        <begin position="196"/>
        <end position="197"/>
    </location>
    <ligand>
        <name>substrate</name>
    </ligand>
</feature>
<dbReference type="PANTHER" id="PTHR21198:SF2">
    <property type="entry name" value="GLUTAMATE RACEMASE"/>
    <property type="match status" value="1"/>
</dbReference>
<dbReference type="HAMAP" id="MF_00258">
    <property type="entry name" value="Glu_racemase"/>
    <property type="match status" value="1"/>
</dbReference>
<dbReference type="AlphaFoldDB" id="A0A1I1GNH7"/>
<dbReference type="InterPro" id="IPR004391">
    <property type="entry name" value="Glu_race"/>
</dbReference>
<dbReference type="NCBIfam" id="TIGR00067">
    <property type="entry name" value="glut_race"/>
    <property type="match status" value="1"/>
</dbReference>
<organism evidence="8 9">
    <name type="scientific">Marinospirillum celere</name>
    <dbReference type="NCBI Taxonomy" id="1122252"/>
    <lineage>
        <taxon>Bacteria</taxon>
        <taxon>Pseudomonadati</taxon>
        <taxon>Pseudomonadota</taxon>
        <taxon>Gammaproteobacteria</taxon>
        <taxon>Oceanospirillales</taxon>
        <taxon>Oceanospirillaceae</taxon>
        <taxon>Marinospirillum</taxon>
    </lineage>
</organism>
<gene>
    <name evidence="7" type="primary">murI</name>
    <name evidence="8" type="ORF">SAMN05660443_1535</name>
</gene>
<dbReference type="GO" id="GO:0071555">
    <property type="term" value="P:cell wall organization"/>
    <property type="evidence" value="ECO:0007669"/>
    <property type="project" value="UniProtKB-KW"/>
</dbReference>
<evidence type="ECO:0000256" key="7">
    <source>
        <dbReference type="HAMAP-Rule" id="MF_00258"/>
    </source>
</evidence>
<keyword evidence="4 7" id="KW-0573">Peptidoglycan synthesis</keyword>
<reference evidence="8 9" key="1">
    <citation type="submission" date="2016-10" db="EMBL/GenBank/DDBJ databases">
        <authorList>
            <person name="de Groot N.N."/>
        </authorList>
    </citation>
    <scope>NUCLEOTIDE SEQUENCE [LARGE SCALE GENOMIC DNA]</scope>
    <source>
        <strain evidence="8 9">DSM 18438</strain>
    </source>
</reference>
<dbReference type="RefSeq" id="WP_245751730.1">
    <property type="nucleotide sequence ID" value="NZ_FOLH01000003.1"/>
</dbReference>
<comment type="similarity">
    <text evidence="7">Belongs to the aspartate/glutamate racemases family.</text>
</comment>
<evidence type="ECO:0000313" key="9">
    <source>
        <dbReference type="Proteomes" id="UP000199058"/>
    </source>
</evidence>
<dbReference type="InterPro" id="IPR018187">
    <property type="entry name" value="Asp/Glu_racemase_AS_1"/>
</dbReference>
<dbReference type="PANTHER" id="PTHR21198">
    <property type="entry name" value="GLUTAMATE RACEMASE"/>
    <property type="match status" value="1"/>
</dbReference>
<dbReference type="InterPro" id="IPR001920">
    <property type="entry name" value="Asp/Glu_race"/>
</dbReference>
<keyword evidence="9" id="KW-1185">Reference proteome</keyword>
<dbReference type="InterPro" id="IPR015942">
    <property type="entry name" value="Asp/Glu/hydantoin_racemase"/>
</dbReference>
<dbReference type="STRING" id="1122252.SAMN05660443_1535"/>
<dbReference type="Gene3D" id="3.40.50.1860">
    <property type="match status" value="2"/>
</dbReference>
<keyword evidence="6 7" id="KW-0961">Cell wall biogenesis/degradation</keyword>
<dbReference type="PROSITE" id="PS00924">
    <property type="entry name" value="ASP_GLU_RACEMASE_2"/>
    <property type="match status" value="1"/>
</dbReference>
<dbReference type="GO" id="GO:0008360">
    <property type="term" value="P:regulation of cell shape"/>
    <property type="evidence" value="ECO:0007669"/>
    <property type="project" value="UniProtKB-KW"/>
</dbReference>
<dbReference type="FunFam" id="3.40.50.1860:FF:000001">
    <property type="entry name" value="Glutamate racemase"/>
    <property type="match status" value="1"/>
</dbReference>
<evidence type="ECO:0000256" key="1">
    <source>
        <dbReference type="ARBA" id="ARBA00001602"/>
    </source>
</evidence>